<dbReference type="SUPFAM" id="SSF47413">
    <property type="entry name" value="lambda repressor-like DNA-binding domains"/>
    <property type="match status" value="1"/>
</dbReference>
<dbReference type="SMART" id="SM00530">
    <property type="entry name" value="HTH_XRE"/>
    <property type="match status" value="1"/>
</dbReference>
<keyword evidence="3" id="KW-1185">Reference proteome</keyword>
<dbReference type="Gene3D" id="1.10.260.40">
    <property type="entry name" value="lambda repressor-like DNA-binding domains"/>
    <property type="match status" value="1"/>
</dbReference>
<protein>
    <submittedName>
        <fullName evidence="2">Helix-turn-helix transcriptional regulator</fullName>
    </submittedName>
</protein>
<dbReference type="Pfam" id="PF13560">
    <property type="entry name" value="HTH_31"/>
    <property type="match status" value="1"/>
</dbReference>
<sequence>MNRKKLDPDSSPQAEFGAHLRKVREEQGLTQEEVADRAGFSSSHMSAVETARKKPTLQVARLVDRALGTGDMFERRWRQMSNGGVLEGSPQYIGHEAKAAEIRVFEVSVIPGLLQTPQYAAVIAQSEVKRGAITSAQAEERLALLAGRQASLNRLPSPLVVAVLDEACLRRPLGGPEVMNAQLDKLIEFAEMPNTHLQIAPFTMGERRPFDLPVYLLTLPDRTVLSYAESAHQGHLERDITFVLPKLTAYHQLQAEALSQAESVAMIRDLRKGSTP</sequence>
<dbReference type="EMBL" id="CP060828">
    <property type="protein sequence ID" value="QNP75866.1"/>
    <property type="molecule type" value="Genomic_DNA"/>
</dbReference>
<dbReference type="PROSITE" id="PS50943">
    <property type="entry name" value="HTH_CROC1"/>
    <property type="match status" value="1"/>
</dbReference>
<dbReference type="RefSeq" id="WP_187752784.1">
    <property type="nucleotide sequence ID" value="NZ_CP060828.1"/>
</dbReference>
<dbReference type="CDD" id="cd00093">
    <property type="entry name" value="HTH_XRE"/>
    <property type="match status" value="1"/>
</dbReference>
<reference evidence="2 3" key="1">
    <citation type="submission" date="2020-08" db="EMBL/GenBank/DDBJ databases">
        <title>A novel species.</title>
        <authorList>
            <person name="Gao J."/>
        </authorList>
    </citation>
    <scope>NUCLEOTIDE SEQUENCE [LARGE SCALE GENOMIC DNA]</scope>
    <source>
        <strain evidence="2 3">CRXT-G-22</strain>
    </source>
</reference>
<accession>A0A7H0ISV0</accession>
<organism evidence="2 3">
    <name type="scientific">Streptomyces roseirectus</name>
    <dbReference type="NCBI Taxonomy" id="2768066"/>
    <lineage>
        <taxon>Bacteria</taxon>
        <taxon>Bacillati</taxon>
        <taxon>Actinomycetota</taxon>
        <taxon>Actinomycetes</taxon>
        <taxon>Kitasatosporales</taxon>
        <taxon>Streptomycetaceae</taxon>
        <taxon>Streptomyces</taxon>
    </lineage>
</organism>
<name>A0A7H0ISV0_9ACTN</name>
<dbReference type="Proteomes" id="UP000516052">
    <property type="component" value="Chromosome"/>
</dbReference>
<evidence type="ECO:0000259" key="1">
    <source>
        <dbReference type="PROSITE" id="PS50943"/>
    </source>
</evidence>
<dbReference type="GO" id="GO:0003677">
    <property type="term" value="F:DNA binding"/>
    <property type="evidence" value="ECO:0007669"/>
    <property type="project" value="InterPro"/>
</dbReference>
<dbReference type="InterPro" id="IPR043917">
    <property type="entry name" value="DUF5753"/>
</dbReference>
<dbReference type="KEGG" id="sroi:IAG44_20105"/>
<gene>
    <name evidence="2" type="ORF">IAG44_20105</name>
</gene>
<proteinExistence type="predicted"/>
<dbReference type="Pfam" id="PF19054">
    <property type="entry name" value="DUF5753"/>
    <property type="match status" value="1"/>
</dbReference>
<dbReference type="InterPro" id="IPR001387">
    <property type="entry name" value="Cro/C1-type_HTH"/>
</dbReference>
<dbReference type="InterPro" id="IPR010982">
    <property type="entry name" value="Lambda_DNA-bd_dom_sf"/>
</dbReference>
<evidence type="ECO:0000313" key="2">
    <source>
        <dbReference type="EMBL" id="QNP75866.1"/>
    </source>
</evidence>
<feature type="domain" description="HTH cro/C1-type" evidence="1">
    <location>
        <begin position="20"/>
        <end position="73"/>
    </location>
</feature>
<dbReference type="AlphaFoldDB" id="A0A7H0ISV0"/>
<evidence type="ECO:0000313" key="3">
    <source>
        <dbReference type="Proteomes" id="UP000516052"/>
    </source>
</evidence>